<keyword evidence="15" id="KW-0456">Lyase</keyword>
<dbReference type="GeneID" id="101355205"/>
<dbReference type="GO" id="GO:0016829">
    <property type="term" value="F:lyase activity"/>
    <property type="evidence" value="ECO:0007669"/>
    <property type="project" value="UniProtKB-KW"/>
</dbReference>
<keyword evidence="8" id="KW-0276">Fatty acid metabolism</keyword>
<dbReference type="PANTHER" id="PTHR24302">
    <property type="entry name" value="CYTOCHROME P450 FAMILY 3"/>
    <property type="match status" value="1"/>
</dbReference>
<dbReference type="Gene3D" id="1.10.630.10">
    <property type="entry name" value="Cytochrome P450"/>
    <property type="match status" value="1"/>
</dbReference>
<dbReference type="KEGG" id="tmu:101355205"/>
<keyword evidence="14" id="KW-0472">Membrane</keyword>
<name>A0A2Y9RE04_TRIMA</name>
<dbReference type="Pfam" id="PF00067">
    <property type="entry name" value="p450"/>
    <property type="match status" value="1"/>
</dbReference>
<keyword evidence="16" id="KW-1185">Reference proteome</keyword>
<dbReference type="GO" id="GO:0006631">
    <property type="term" value="P:fatty acid metabolic process"/>
    <property type="evidence" value="ECO:0007669"/>
    <property type="project" value="UniProtKB-KW"/>
</dbReference>
<dbReference type="RefSeq" id="XP_023592647.1">
    <property type="nucleotide sequence ID" value="XM_023736879.1"/>
</dbReference>
<evidence type="ECO:0000256" key="8">
    <source>
        <dbReference type="ARBA" id="ARBA00022832"/>
    </source>
</evidence>
<evidence type="ECO:0000256" key="14">
    <source>
        <dbReference type="ARBA" id="ARBA00023136"/>
    </source>
</evidence>
<evidence type="ECO:0000256" key="4">
    <source>
        <dbReference type="ARBA" id="ARBA00022617"/>
    </source>
</evidence>
<dbReference type="PANTHER" id="PTHR24302:SF47">
    <property type="entry name" value="CYTOCHROME P450"/>
    <property type="match status" value="1"/>
</dbReference>
<keyword evidence="4" id="KW-0349">Heme</keyword>
<sequence>MRPEWHWESERYYLGRRMFIVISEPDMIRQVLVENFSNFSNRMASSLESKPVAKSVLFLRDTRWEEVRGVLTPAFSPEKLSEVTPLISQACDLLLTHLERYADSGAPFDIQR</sequence>
<protein>
    <submittedName>
        <fullName evidence="17">Thromboxane-A synthase</fullName>
    </submittedName>
</protein>
<evidence type="ECO:0000256" key="1">
    <source>
        <dbReference type="ARBA" id="ARBA00001971"/>
    </source>
</evidence>
<evidence type="ECO:0000256" key="10">
    <source>
        <dbReference type="ARBA" id="ARBA00023002"/>
    </source>
</evidence>
<keyword evidence="5" id="KW-0812">Transmembrane</keyword>
<evidence type="ECO:0000256" key="9">
    <source>
        <dbReference type="ARBA" id="ARBA00022989"/>
    </source>
</evidence>
<evidence type="ECO:0000256" key="6">
    <source>
        <dbReference type="ARBA" id="ARBA00022723"/>
    </source>
</evidence>
<dbReference type="GO" id="GO:0005789">
    <property type="term" value="C:endoplasmic reticulum membrane"/>
    <property type="evidence" value="ECO:0007669"/>
    <property type="project" value="UniProtKB-SubCell"/>
</dbReference>
<reference evidence="17" key="1">
    <citation type="submission" date="2025-08" db="UniProtKB">
        <authorList>
            <consortium name="RefSeq"/>
        </authorList>
    </citation>
    <scope>IDENTIFICATION</scope>
</reference>
<keyword evidence="13" id="KW-0443">Lipid metabolism</keyword>
<evidence type="ECO:0000313" key="17">
    <source>
        <dbReference type="RefSeq" id="XP_023592647.1"/>
    </source>
</evidence>
<keyword evidence="6" id="KW-0479">Metal-binding</keyword>
<comment type="cofactor">
    <cofactor evidence="1">
        <name>heme</name>
        <dbReference type="ChEBI" id="CHEBI:30413"/>
    </cofactor>
</comment>
<dbReference type="CTD" id="6916"/>
<evidence type="ECO:0000313" key="16">
    <source>
        <dbReference type="Proteomes" id="UP000248480"/>
    </source>
</evidence>
<keyword evidence="12" id="KW-0503">Monooxygenase</keyword>
<dbReference type="AlphaFoldDB" id="A0A2Y9RE04"/>
<comment type="similarity">
    <text evidence="3">Belongs to the cytochrome P450 family.</text>
</comment>
<dbReference type="GO" id="GO:0020037">
    <property type="term" value="F:heme binding"/>
    <property type="evidence" value="ECO:0007669"/>
    <property type="project" value="InterPro"/>
</dbReference>
<dbReference type="GO" id="GO:0005506">
    <property type="term" value="F:iron ion binding"/>
    <property type="evidence" value="ECO:0007669"/>
    <property type="project" value="InterPro"/>
</dbReference>
<evidence type="ECO:0000256" key="12">
    <source>
        <dbReference type="ARBA" id="ARBA00023033"/>
    </source>
</evidence>
<evidence type="ECO:0000256" key="5">
    <source>
        <dbReference type="ARBA" id="ARBA00022692"/>
    </source>
</evidence>
<keyword evidence="9" id="KW-1133">Transmembrane helix</keyword>
<dbReference type="InterPro" id="IPR050705">
    <property type="entry name" value="Cytochrome_P450_3A"/>
</dbReference>
<dbReference type="Proteomes" id="UP000248480">
    <property type="component" value="Unplaced"/>
</dbReference>
<organism evidence="16 17">
    <name type="scientific">Trichechus manatus latirostris</name>
    <name type="common">Florida manatee</name>
    <dbReference type="NCBI Taxonomy" id="127582"/>
    <lineage>
        <taxon>Eukaryota</taxon>
        <taxon>Metazoa</taxon>
        <taxon>Chordata</taxon>
        <taxon>Craniata</taxon>
        <taxon>Vertebrata</taxon>
        <taxon>Euteleostomi</taxon>
        <taxon>Mammalia</taxon>
        <taxon>Eutheria</taxon>
        <taxon>Afrotheria</taxon>
        <taxon>Sirenia</taxon>
        <taxon>Trichechidae</taxon>
        <taxon>Trichechus</taxon>
    </lineage>
</organism>
<dbReference type="InterPro" id="IPR001128">
    <property type="entry name" value="Cyt_P450"/>
</dbReference>
<evidence type="ECO:0000256" key="2">
    <source>
        <dbReference type="ARBA" id="ARBA00004586"/>
    </source>
</evidence>
<gene>
    <name evidence="17" type="primary">TBXAS1</name>
</gene>
<dbReference type="InParanoid" id="A0A2Y9RE04"/>
<keyword evidence="10" id="KW-0560">Oxidoreductase</keyword>
<dbReference type="InterPro" id="IPR036396">
    <property type="entry name" value="Cyt_P450_sf"/>
</dbReference>
<evidence type="ECO:0000256" key="13">
    <source>
        <dbReference type="ARBA" id="ARBA00023098"/>
    </source>
</evidence>
<keyword evidence="11" id="KW-0408">Iron</keyword>
<keyword evidence="7" id="KW-0256">Endoplasmic reticulum</keyword>
<evidence type="ECO:0000256" key="7">
    <source>
        <dbReference type="ARBA" id="ARBA00022824"/>
    </source>
</evidence>
<evidence type="ECO:0000256" key="11">
    <source>
        <dbReference type="ARBA" id="ARBA00023004"/>
    </source>
</evidence>
<accession>A0A2Y9RE04</accession>
<dbReference type="GO" id="GO:0008395">
    <property type="term" value="F:steroid hydroxylase activity"/>
    <property type="evidence" value="ECO:0007669"/>
    <property type="project" value="TreeGrafter"/>
</dbReference>
<dbReference type="STRING" id="127582.A0A2Y9RE04"/>
<dbReference type="SUPFAM" id="SSF48264">
    <property type="entry name" value="Cytochrome P450"/>
    <property type="match status" value="1"/>
</dbReference>
<dbReference type="GO" id="GO:0016705">
    <property type="term" value="F:oxidoreductase activity, acting on paired donors, with incorporation or reduction of molecular oxygen"/>
    <property type="evidence" value="ECO:0007669"/>
    <property type="project" value="InterPro"/>
</dbReference>
<evidence type="ECO:0000256" key="15">
    <source>
        <dbReference type="ARBA" id="ARBA00023239"/>
    </source>
</evidence>
<evidence type="ECO:0000256" key="3">
    <source>
        <dbReference type="ARBA" id="ARBA00010617"/>
    </source>
</evidence>
<proteinExistence type="inferred from homology"/>
<comment type="subcellular location">
    <subcellularLocation>
        <location evidence="2">Endoplasmic reticulum membrane</location>
    </subcellularLocation>
</comment>